<evidence type="ECO:0000313" key="3">
    <source>
        <dbReference type="EMBL" id="KAF1944127.1"/>
    </source>
</evidence>
<feature type="domain" description="Nephrocystin 3-like N-terminal" evidence="2">
    <location>
        <begin position="2"/>
        <end position="131"/>
    </location>
</feature>
<dbReference type="Pfam" id="PF24883">
    <property type="entry name" value="NPHP3_N"/>
    <property type="match status" value="1"/>
</dbReference>
<keyword evidence="4" id="KW-1185">Reference proteome</keyword>
<evidence type="ECO:0000259" key="2">
    <source>
        <dbReference type="Pfam" id="PF24883"/>
    </source>
</evidence>
<feature type="non-terminal residue" evidence="3">
    <location>
        <position position="181"/>
    </location>
</feature>
<sequence length="181" mass="20476">MLLCGIIDELHNSMPKNTHLSYFFCQATDSRINSATAVLRGLLYMLVKQQPSLASHIRKKHDDAGKALFEDANAWSLTDIFVDVLRDPSLRATYLIIDALDECVTDRTKLLDFIANSSSVSSRVKWIVSTRNWPVVEEQLETAEHKMRLSLELNAKSVAAAAKIFIQHKVCQLAQEKRYTP</sequence>
<dbReference type="EMBL" id="ML976019">
    <property type="protein sequence ID" value="KAF1944127.1"/>
    <property type="molecule type" value="Genomic_DNA"/>
</dbReference>
<evidence type="ECO:0000256" key="1">
    <source>
        <dbReference type="ARBA" id="ARBA00022737"/>
    </source>
</evidence>
<accession>A0A6A5T4Y8</accession>
<protein>
    <recommendedName>
        <fullName evidence="2">Nephrocystin 3-like N-terminal domain-containing protein</fullName>
    </recommendedName>
</protein>
<dbReference type="PANTHER" id="PTHR10039">
    <property type="entry name" value="AMELOGENIN"/>
    <property type="match status" value="1"/>
</dbReference>
<evidence type="ECO:0000313" key="4">
    <source>
        <dbReference type="Proteomes" id="UP000800038"/>
    </source>
</evidence>
<dbReference type="InterPro" id="IPR056884">
    <property type="entry name" value="NPHP3-like_N"/>
</dbReference>
<dbReference type="AlphaFoldDB" id="A0A6A5T4Y8"/>
<dbReference type="Proteomes" id="UP000800038">
    <property type="component" value="Unassembled WGS sequence"/>
</dbReference>
<keyword evidence="1" id="KW-0677">Repeat</keyword>
<reference evidence="3" key="1">
    <citation type="journal article" date="2020" name="Stud. Mycol.">
        <title>101 Dothideomycetes genomes: a test case for predicting lifestyles and emergence of pathogens.</title>
        <authorList>
            <person name="Haridas S."/>
            <person name="Albert R."/>
            <person name="Binder M."/>
            <person name="Bloem J."/>
            <person name="Labutti K."/>
            <person name="Salamov A."/>
            <person name="Andreopoulos B."/>
            <person name="Baker S."/>
            <person name="Barry K."/>
            <person name="Bills G."/>
            <person name="Bluhm B."/>
            <person name="Cannon C."/>
            <person name="Castanera R."/>
            <person name="Culley D."/>
            <person name="Daum C."/>
            <person name="Ezra D."/>
            <person name="Gonzalez J."/>
            <person name="Henrissat B."/>
            <person name="Kuo A."/>
            <person name="Liang C."/>
            <person name="Lipzen A."/>
            <person name="Lutzoni F."/>
            <person name="Magnuson J."/>
            <person name="Mondo S."/>
            <person name="Nolan M."/>
            <person name="Ohm R."/>
            <person name="Pangilinan J."/>
            <person name="Park H.-J."/>
            <person name="Ramirez L."/>
            <person name="Alfaro M."/>
            <person name="Sun H."/>
            <person name="Tritt A."/>
            <person name="Yoshinaga Y."/>
            <person name="Zwiers L.-H."/>
            <person name="Turgeon B."/>
            <person name="Goodwin S."/>
            <person name="Spatafora J."/>
            <person name="Crous P."/>
            <person name="Grigoriev I."/>
        </authorList>
    </citation>
    <scope>NUCLEOTIDE SEQUENCE</scope>
    <source>
        <strain evidence="3">CBS 161.51</strain>
    </source>
</reference>
<dbReference type="PANTHER" id="PTHR10039:SF16">
    <property type="entry name" value="GPI INOSITOL-DEACYLASE"/>
    <property type="match status" value="1"/>
</dbReference>
<organism evidence="3 4">
    <name type="scientific">Clathrospora elynae</name>
    <dbReference type="NCBI Taxonomy" id="706981"/>
    <lineage>
        <taxon>Eukaryota</taxon>
        <taxon>Fungi</taxon>
        <taxon>Dikarya</taxon>
        <taxon>Ascomycota</taxon>
        <taxon>Pezizomycotina</taxon>
        <taxon>Dothideomycetes</taxon>
        <taxon>Pleosporomycetidae</taxon>
        <taxon>Pleosporales</taxon>
        <taxon>Diademaceae</taxon>
        <taxon>Clathrospora</taxon>
    </lineage>
</organism>
<name>A0A6A5T4Y8_9PLEO</name>
<gene>
    <name evidence="3" type="ORF">EJ02DRAFT_483038</name>
</gene>
<proteinExistence type="predicted"/>
<dbReference type="OrthoDB" id="3787216at2759"/>